<gene>
    <name evidence="14" type="ORF">CLV52_2349</name>
</gene>
<evidence type="ECO:0000256" key="12">
    <source>
        <dbReference type="SAM" id="Phobius"/>
    </source>
</evidence>
<keyword evidence="5" id="KW-0597">Phosphoprotein</keyword>
<evidence type="ECO:0000256" key="3">
    <source>
        <dbReference type="ARBA" id="ARBA00022448"/>
    </source>
</evidence>
<keyword evidence="8" id="KW-0598">Phosphotransferase system</keyword>
<dbReference type="Pfam" id="PF02378">
    <property type="entry name" value="PTS_EIIC"/>
    <property type="match status" value="1"/>
</dbReference>
<evidence type="ECO:0000256" key="6">
    <source>
        <dbReference type="ARBA" id="ARBA00022597"/>
    </source>
</evidence>
<evidence type="ECO:0000313" key="14">
    <source>
        <dbReference type="EMBL" id="TDS77405.1"/>
    </source>
</evidence>
<evidence type="ECO:0000256" key="1">
    <source>
        <dbReference type="ARBA" id="ARBA00002434"/>
    </source>
</evidence>
<evidence type="ECO:0000256" key="8">
    <source>
        <dbReference type="ARBA" id="ARBA00022683"/>
    </source>
</evidence>
<dbReference type="RefSeq" id="WP_133766481.1">
    <property type="nucleotide sequence ID" value="NZ_BAAARP010000002.1"/>
</dbReference>
<dbReference type="GO" id="GO:0005886">
    <property type="term" value="C:plasma membrane"/>
    <property type="evidence" value="ECO:0007669"/>
    <property type="project" value="UniProtKB-SubCell"/>
</dbReference>
<keyword evidence="11 12" id="KW-0472">Membrane</keyword>
<feature type="transmembrane region" description="Helical" evidence="12">
    <location>
        <begin position="69"/>
        <end position="93"/>
    </location>
</feature>
<dbReference type="PANTHER" id="PTHR30181:SF2">
    <property type="entry name" value="PTS SYSTEM MANNITOL-SPECIFIC EIICBA COMPONENT"/>
    <property type="match status" value="1"/>
</dbReference>
<dbReference type="OrthoDB" id="9814222at2"/>
<evidence type="ECO:0000256" key="9">
    <source>
        <dbReference type="ARBA" id="ARBA00022692"/>
    </source>
</evidence>
<dbReference type="GO" id="GO:0090563">
    <property type="term" value="F:protein-phosphocysteine-sugar phosphotransferase activity"/>
    <property type="evidence" value="ECO:0007669"/>
    <property type="project" value="TreeGrafter"/>
</dbReference>
<feature type="transmembrane region" description="Helical" evidence="12">
    <location>
        <begin position="105"/>
        <end position="125"/>
    </location>
</feature>
<dbReference type="Proteomes" id="UP000295344">
    <property type="component" value="Unassembled WGS sequence"/>
</dbReference>
<proteinExistence type="predicted"/>
<dbReference type="AlphaFoldDB" id="A0A4R7FLV5"/>
<dbReference type="GO" id="GO:0009401">
    <property type="term" value="P:phosphoenolpyruvate-dependent sugar phosphotransferase system"/>
    <property type="evidence" value="ECO:0007669"/>
    <property type="project" value="UniProtKB-KW"/>
</dbReference>
<sequence length="420" mass="42874">MSAYSPTVTGTGPRAAVQRFGAFLAGMIMPNLGAFIAWGLITALTIPNGWINLIARATGAIPNTATSSVAFASTVSVVVGPIIVFLLPILIGYTGGRQVHGQRGAVVGAIATVGVVVAPVALQYAPIAFSADQTALKPPASIADLSPNFLGALIIGPLTALILKLWDRLVDGKLASGFEMLVDNFSAGIIGGAMAIFGIYILGPIVNFIASLLGWLVDVLTSASLLPLISIIVEPAKVLFLNNAIGNGVLVPLATQQASTAASHTSILFMIESNPGPGLGILVAMWLFGPRAVRPTVPSAMIVHFLGGIHEIYFPYVLMKPILVIATIVGGGIGVLSFVLFGGGLVAVASPGSIIAYIISSAPATLLPNLIGVIISAGVSFIVGSLLLGFGRNEKVAMDLDEANAQNAANKGRKTAVAGA</sequence>
<dbReference type="InterPro" id="IPR013014">
    <property type="entry name" value="PTS_EIIC_2"/>
</dbReference>
<name>A0A4R7FLV5_9MICO</name>
<evidence type="ECO:0000256" key="5">
    <source>
        <dbReference type="ARBA" id="ARBA00022553"/>
    </source>
</evidence>
<comment type="function">
    <text evidence="1">The phosphoenolpyruvate-dependent sugar phosphotransferase system (sugar PTS), a major carbohydrate active transport system, catalyzes the phosphorylation of incoming sugar substrates concomitantly with their translocation across the cell membrane. The enzyme II CmtAB PTS system is involved in D-mannitol transport.</text>
</comment>
<evidence type="ECO:0000313" key="15">
    <source>
        <dbReference type="Proteomes" id="UP000295344"/>
    </source>
</evidence>
<keyword evidence="3" id="KW-0813">Transport</keyword>
<dbReference type="GO" id="GO:0008982">
    <property type="term" value="F:protein-N(PI)-phosphohistidine-sugar phosphotransferase activity"/>
    <property type="evidence" value="ECO:0007669"/>
    <property type="project" value="InterPro"/>
</dbReference>
<feature type="transmembrane region" description="Helical" evidence="12">
    <location>
        <begin position="212"/>
        <end position="233"/>
    </location>
</feature>
<reference evidence="14 15" key="1">
    <citation type="submission" date="2019-03" db="EMBL/GenBank/DDBJ databases">
        <title>Genomic Encyclopedia of Archaeal and Bacterial Type Strains, Phase II (KMG-II): from individual species to whole genera.</title>
        <authorList>
            <person name="Goeker M."/>
        </authorList>
    </citation>
    <scope>NUCLEOTIDE SEQUENCE [LARGE SCALE GENOMIC DNA]</scope>
    <source>
        <strain evidence="14 15">DSM 24782</strain>
    </source>
</reference>
<evidence type="ECO:0000259" key="13">
    <source>
        <dbReference type="PROSITE" id="PS51104"/>
    </source>
</evidence>
<keyword evidence="6" id="KW-0762">Sugar transport</keyword>
<keyword evidence="10 12" id="KW-1133">Transmembrane helix</keyword>
<evidence type="ECO:0000256" key="2">
    <source>
        <dbReference type="ARBA" id="ARBA00004651"/>
    </source>
</evidence>
<organism evidence="14 15">
    <name type="scientific">Amnibacterium kyonggiense</name>
    <dbReference type="NCBI Taxonomy" id="595671"/>
    <lineage>
        <taxon>Bacteria</taxon>
        <taxon>Bacillati</taxon>
        <taxon>Actinomycetota</taxon>
        <taxon>Actinomycetes</taxon>
        <taxon>Micrococcales</taxon>
        <taxon>Microbacteriaceae</taxon>
        <taxon>Amnibacterium</taxon>
    </lineage>
</organism>
<dbReference type="PROSITE" id="PS51104">
    <property type="entry name" value="PTS_EIIC_TYPE_2"/>
    <property type="match status" value="1"/>
</dbReference>
<feature type="domain" description="PTS EIIC type-2" evidence="13">
    <location>
        <begin position="20"/>
        <end position="389"/>
    </location>
</feature>
<feature type="transmembrane region" description="Helical" evidence="12">
    <location>
        <begin position="370"/>
        <end position="390"/>
    </location>
</feature>
<protein>
    <submittedName>
        <fullName evidence="14">PTS system mannitol-specific IIC component</fullName>
    </submittedName>
</protein>
<keyword evidence="4" id="KW-1003">Cell membrane</keyword>
<comment type="caution">
    <text evidence="14">The sequence shown here is derived from an EMBL/GenBank/DDBJ whole genome shotgun (WGS) entry which is preliminary data.</text>
</comment>
<keyword evidence="15" id="KW-1185">Reference proteome</keyword>
<dbReference type="InterPro" id="IPR003352">
    <property type="entry name" value="PTS_EIIC"/>
</dbReference>
<comment type="subcellular location">
    <subcellularLocation>
        <location evidence="2">Cell membrane</location>
        <topology evidence="2">Multi-pass membrane protein</topology>
    </subcellularLocation>
</comment>
<dbReference type="EMBL" id="SOAM01000002">
    <property type="protein sequence ID" value="TDS77405.1"/>
    <property type="molecule type" value="Genomic_DNA"/>
</dbReference>
<dbReference type="PANTHER" id="PTHR30181">
    <property type="entry name" value="MANNITOL PERMEASE IIC COMPONENT"/>
    <property type="match status" value="1"/>
</dbReference>
<feature type="transmembrane region" description="Helical" evidence="12">
    <location>
        <begin position="322"/>
        <end position="350"/>
    </location>
</feature>
<evidence type="ECO:0000256" key="10">
    <source>
        <dbReference type="ARBA" id="ARBA00022989"/>
    </source>
</evidence>
<feature type="transmembrane region" description="Helical" evidence="12">
    <location>
        <begin position="187"/>
        <end position="206"/>
    </location>
</feature>
<evidence type="ECO:0000256" key="7">
    <source>
        <dbReference type="ARBA" id="ARBA00022679"/>
    </source>
</evidence>
<dbReference type="InterPro" id="IPR050893">
    <property type="entry name" value="Sugar_PTS"/>
</dbReference>
<keyword evidence="7" id="KW-0808">Transferase</keyword>
<keyword evidence="9 12" id="KW-0812">Transmembrane</keyword>
<evidence type="ECO:0000256" key="11">
    <source>
        <dbReference type="ARBA" id="ARBA00023136"/>
    </source>
</evidence>
<evidence type="ECO:0000256" key="4">
    <source>
        <dbReference type="ARBA" id="ARBA00022475"/>
    </source>
</evidence>
<accession>A0A4R7FLV5</accession>
<feature type="transmembrane region" description="Helical" evidence="12">
    <location>
        <begin position="20"/>
        <end position="41"/>
    </location>
</feature>
<feature type="transmembrane region" description="Helical" evidence="12">
    <location>
        <begin position="145"/>
        <end position="166"/>
    </location>
</feature>